<organism evidence="3 4">
    <name type="scientific">Obba rivulosa</name>
    <dbReference type="NCBI Taxonomy" id="1052685"/>
    <lineage>
        <taxon>Eukaryota</taxon>
        <taxon>Fungi</taxon>
        <taxon>Dikarya</taxon>
        <taxon>Basidiomycota</taxon>
        <taxon>Agaricomycotina</taxon>
        <taxon>Agaricomycetes</taxon>
        <taxon>Polyporales</taxon>
        <taxon>Gelatoporiaceae</taxon>
        <taxon>Obba</taxon>
    </lineage>
</organism>
<evidence type="ECO:0000313" key="3">
    <source>
        <dbReference type="EMBL" id="OCH92328.1"/>
    </source>
</evidence>
<evidence type="ECO:0000313" key="4">
    <source>
        <dbReference type="Proteomes" id="UP000250043"/>
    </source>
</evidence>
<evidence type="ECO:0000256" key="2">
    <source>
        <dbReference type="SAM" id="Phobius"/>
    </source>
</evidence>
<proteinExistence type="predicted"/>
<keyword evidence="2" id="KW-0472">Membrane</keyword>
<keyword evidence="4" id="KW-1185">Reference proteome</keyword>
<feature type="compositionally biased region" description="Basic and acidic residues" evidence="1">
    <location>
        <begin position="209"/>
        <end position="234"/>
    </location>
</feature>
<keyword evidence="2" id="KW-1133">Transmembrane helix</keyword>
<dbReference type="OrthoDB" id="3363417at2759"/>
<dbReference type="EMBL" id="KV722371">
    <property type="protein sequence ID" value="OCH92328.1"/>
    <property type="molecule type" value="Genomic_DNA"/>
</dbReference>
<feature type="region of interest" description="Disordered" evidence="1">
    <location>
        <begin position="132"/>
        <end position="234"/>
    </location>
</feature>
<sequence>MNSSTVLAAPQYLWHLYIEYLWNYKPGSWVDSTAYTFRVLAFLTIAPFVGLTLLDVASYVVARTLGVIETTKASTSETGTVNGGSGCLTPAIVVHGLSPPARDEPGTKHTCLTVPPPAYFRGPLEEEGNLELSGVGTLSPAPSQPSSPTMARRELSQQQHDYPFPPTPPGEGEKGPVDGPLASLLRERHASADSSSSESSYAMLDQESGSEHAEVVLRRRTGPDVKAEEGTSNA</sequence>
<gene>
    <name evidence="3" type="ORF">OBBRIDRAFT_773637</name>
</gene>
<name>A0A8E2AWH6_9APHY</name>
<reference evidence="3 4" key="1">
    <citation type="submission" date="2016-07" db="EMBL/GenBank/DDBJ databases">
        <title>Draft genome of the white-rot fungus Obba rivulosa 3A-2.</title>
        <authorList>
            <consortium name="DOE Joint Genome Institute"/>
            <person name="Miettinen O."/>
            <person name="Riley R."/>
            <person name="Acob R."/>
            <person name="Barry K."/>
            <person name="Cullen D."/>
            <person name="De Vries R."/>
            <person name="Hainaut M."/>
            <person name="Hatakka A."/>
            <person name="Henrissat B."/>
            <person name="Hilden K."/>
            <person name="Kuo R."/>
            <person name="Labutti K."/>
            <person name="Lipzen A."/>
            <person name="Makela M.R."/>
            <person name="Sandor L."/>
            <person name="Spatafora J.W."/>
            <person name="Grigoriev I.V."/>
            <person name="Hibbett D.S."/>
        </authorList>
    </citation>
    <scope>NUCLEOTIDE SEQUENCE [LARGE SCALE GENOMIC DNA]</scope>
    <source>
        <strain evidence="3 4">3A-2</strain>
    </source>
</reference>
<dbReference type="Proteomes" id="UP000250043">
    <property type="component" value="Unassembled WGS sequence"/>
</dbReference>
<dbReference type="AlphaFoldDB" id="A0A8E2AWH6"/>
<feature type="compositionally biased region" description="Low complexity" evidence="1">
    <location>
        <begin position="192"/>
        <end position="202"/>
    </location>
</feature>
<accession>A0A8E2AWH6</accession>
<keyword evidence="2" id="KW-0812">Transmembrane</keyword>
<evidence type="ECO:0000256" key="1">
    <source>
        <dbReference type="SAM" id="MobiDB-lite"/>
    </source>
</evidence>
<feature type="transmembrane region" description="Helical" evidence="2">
    <location>
        <begin position="39"/>
        <end position="62"/>
    </location>
</feature>
<feature type="compositionally biased region" description="Polar residues" evidence="1">
    <location>
        <begin position="140"/>
        <end position="149"/>
    </location>
</feature>
<protein>
    <submittedName>
        <fullName evidence="3">Uncharacterized protein</fullName>
    </submittedName>
</protein>